<dbReference type="GeneID" id="111135053"/>
<dbReference type="GO" id="GO:0031047">
    <property type="term" value="P:regulatory ncRNA-mediated gene silencing"/>
    <property type="evidence" value="ECO:0007669"/>
    <property type="project" value="UniProtKB-KW"/>
</dbReference>
<dbReference type="FunFam" id="2.120.10.30:FF:000013">
    <property type="entry name" value="E3 ubiquitin-protein ligase TRIM71"/>
    <property type="match status" value="1"/>
</dbReference>
<dbReference type="PROSITE" id="PS50119">
    <property type="entry name" value="ZF_BBOX"/>
    <property type="match status" value="2"/>
</dbReference>
<keyword evidence="13" id="KW-0862">Zinc</keyword>
<dbReference type="FunFam" id="2.120.10.30:FF:000025">
    <property type="entry name" value="E3 ubiquitin-protein ligase TRIM71"/>
    <property type="match status" value="1"/>
</dbReference>
<dbReference type="Gene3D" id="2.120.10.30">
    <property type="entry name" value="TolB, C-terminal domain"/>
    <property type="match status" value="2"/>
</dbReference>
<dbReference type="InterPro" id="IPR017907">
    <property type="entry name" value="Znf_RING_CS"/>
</dbReference>
<dbReference type="RefSeq" id="XP_022340460.1">
    <property type="nucleotide sequence ID" value="XM_022484752.1"/>
</dbReference>
<dbReference type="Gene3D" id="3.30.40.10">
    <property type="entry name" value="Zinc/RING finger domain, C3HC4 (zinc finger)"/>
    <property type="match status" value="1"/>
</dbReference>
<evidence type="ECO:0000256" key="12">
    <source>
        <dbReference type="ARBA" id="ARBA00022786"/>
    </source>
</evidence>
<reference evidence="27" key="1">
    <citation type="submission" date="2025-08" db="UniProtKB">
        <authorList>
            <consortium name="RefSeq"/>
        </authorList>
    </citation>
    <scope>IDENTIFICATION</scope>
    <source>
        <tissue evidence="27">Whole sample</tissue>
    </source>
</reference>
<dbReference type="SUPFAM" id="SSF57845">
    <property type="entry name" value="B-box zinc-binding domain"/>
    <property type="match status" value="1"/>
</dbReference>
<dbReference type="InterPro" id="IPR001258">
    <property type="entry name" value="NHL_repeat"/>
</dbReference>
<dbReference type="FunFam" id="2.120.10.30:FF:000080">
    <property type="entry name" value="E3 ubiquitin-protein ligase TRIM71"/>
    <property type="match status" value="1"/>
</dbReference>
<dbReference type="EC" id="2.3.2.27" evidence="5"/>
<evidence type="ECO:0000256" key="5">
    <source>
        <dbReference type="ARBA" id="ARBA00012483"/>
    </source>
</evidence>
<feature type="repeat" description="NHL" evidence="23">
    <location>
        <begin position="653"/>
        <end position="696"/>
    </location>
</feature>
<evidence type="ECO:0000256" key="6">
    <source>
        <dbReference type="ARBA" id="ARBA00022473"/>
    </source>
</evidence>
<dbReference type="SMART" id="SM00336">
    <property type="entry name" value="BBOX"/>
    <property type="match status" value="2"/>
</dbReference>
<gene>
    <name evidence="27" type="primary">LOC111135053</name>
</gene>
<evidence type="ECO:0000256" key="21">
    <source>
        <dbReference type="PROSITE-ProRule" id="PRU00024"/>
    </source>
</evidence>
<dbReference type="InterPro" id="IPR018957">
    <property type="entry name" value="Znf_C3HC4_RING-type"/>
</dbReference>
<name>A0A8B8EK13_CRAVI</name>
<dbReference type="InterPro" id="IPR000315">
    <property type="entry name" value="Znf_B-box"/>
</dbReference>
<evidence type="ECO:0000256" key="17">
    <source>
        <dbReference type="ARBA" id="ARBA00040205"/>
    </source>
</evidence>
<comment type="subcellular location">
    <subcellularLocation>
        <location evidence="2">Cytoplasm</location>
        <location evidence="2">P-body</location>
    </subcellularLocation>
</comment>
<evidence type="ECO:0000256" key="3">
    <source>
        <dbReference type="ARBA" id="ARBA00004906"/>
    </source>
</evidence>
<dbReference type="Pfam" id="PF00643">
    <property type="entry name" value="zf-B_box"/>
    <property type="match status" value="1"/>
</dbReference>
<evidence type="ECO:0000256" key="13">
    <source>
        <dbReference type="ARBA" id="ARBA00022833"/>
    </source>
</evidence>
<dbReference type="SMART" id="SM00184">
    <property type="entry name" value="RING"/>
    <property type="match status" value="1"/>
</dbReference>
<keyword evidence="10" id="KW-0677">Repeat</keyword>
<dbReference type="InterPro" id="IPR014756">
    <property type="entry name" value="Ig_E-set"/>
</dbReference>
<dbReference type="Pfam" id="PF00630">
    <property type="entry name" value="Filamin"/>
    <property type="match status" value="1"/>
</dbReference>
<evidence type="ECO:0000259" key="25">
    <source>
        <dbReference type="PROSITE" id="PS50119"/>
    </source>
</evidence>
<keyword evidence="14" id="KW-0694">RNA-binding</keyword>
<evidence type="ECO:0000256" key="8">
    <source>
        <dbReference type="ARBA" id="ARBA00022679"/>
    </source>
</evidence>
<dbReference type="Gene3D" id="2.60.40.10">
    <property type="entry name" value="Immunoglobulins"/>
    <property type="match status" value="1"/>
</dbReference>
<evidence type="ECO:0000256" key="18">
    <source>
        <dbReference type="ARBA" id="ARBA00041679"/>
    </source>
</evidence>
<evidence type="ECO:0000256" key="4">
    <source>
        <dbReference type="ARBA" id="ARBA00008518"/>
    </source>
</evidence>
<evidence type="ECO:0000256" key="1">
    <source>
        <dbReference type="ARBA" id="ARBA00000900"/>
    </source>
</evidence>
<dbReference type="PROSITE" id="PS51125">
    <property type="entry name" value="NHL"/>
    <property type="match status" value="6"/>
</dbReference>
<dbReference type="Pfam" id="PF00097">
    <property type="entry name" value="zf-C3HC4"/>
    <property type="match status" value="1"/>
</dbReference>
<dbReference type="SUPFAM" id="SSF57850">
    <property type="entry name" value="RING/U-box"/>
    <property type="match status" value="1"/>
</dbReference>
<dbReference type="GO" id="GO:0008270">
    <property type="term" value="F:zinc ion binding"/>
    <property type="evidence" value="ECO:0007669"/>
    <property type="project" value="UniProtKB-KW"/>
</dbReference>
<keyword evidence="15" id="KW-0175">Coiled coil</keyword>
<protein>
    <recommendedName>
        <fullName evidence="17">E3 ubiquitin-protein ligase TRIM71</fullName>
        <ecNumber evidence="5">2.3.2.27</ecNumber>
    </recommendedName>
    <alternativeName>
        <fullName evidence="20">Protein lin-41 homolog</fullName>
    </alternativeName>
    <alternativeName>
        <fullName evidence="18">RING-type E3 ubiquitin transferase TRIM71</fullName>
    </alternativeName>
    <alternativeName>
        <fullName evidence="19">Tripartite motif-containing protein 71</fullName>
    </alternativeName>
</protein>
<dbReference type="InterPro" id="IPR013783">
    <property type="entry name" value="Ig-like_fold"/>
</dbReference>
<dbReference type="CDD" id="cd14954">
    <property type="entry name" value="NHL_TRIM71_like"/>
    <property type="match status" value="1"/>
</dbReference>
<dbReference type="InterPro" id="IPR013083">
    <property type="entry name" value="Znf_RING/FYVE/PHD"/>
</dbReference>
<dbReference type="PROSITE" id="PS50194">
    <property type="entry name" value="FILAMIN_REPEAT"/>
    <property type="match status" value="1"/>
</dbReference>
<dbReference type="AlphaFoldDB" id="A0A8B8EK13"/>
<evidence type="ECO:0000256" key="9">
    <source>
        <dbReference type="ARBA" id="ARBA00022723"/>
    </source>
</evidence>
<dbReference type="PANTHER" id="PTHR24104:SF48">
    <property type="entry name" value="PROTEIN WECH"/>
    <property type="match status" value="1"/>
</dbReference>
<keyword evidence="8" id="KW-0808">Transferase</keyword>
<proteinExistence type="inferred from homology"/>
<keyword evidence="7" id="KW-0963">Cytoplasm</keyword>
<dbReference type="OrthoDB" id="342730at2759"/>
<evidence type="ECO:0000256" key="10">
    <source>
        <dbReference type="ARBA" id="ARBA00022737"/>
    </source>
</evidence>
<dbReference type="SUPFAM" id="SSF101898">
    <property type="entry name" value="NHL repeat"/>
    <property type="match status" value="1"/>
</dbReference>
<evidence type="ECO:0000256" key="23">
    <source>
        <dbReference type="PROSITE-ProRule" id="PRU00504"/>
    </source>
</evidence>
<dbReference type="SMART" id="SM00557">
    <property type="entry name" value="IG_FLMN"/>
    <property type="match status" value="1"/>
</dbReference>
<evidence type="ECO:0000256" key="19">
    <source>
        <dbReference type="ARBA" id="ARBA00042007"/>
    </source>
</evidence>
<dbReference type="InterPro" id="IPR011042">
    <property type="entry name" value="6-blade_b-propeller_TolB-like"/>
</dbReference>
<evidence type="ECO:0000259" key="24">
    <source>
        <dbReference type="PROSITE" id="PS50089"/>
    </source>
</evidence>
<keyword evidence="11 21" id="KW-0863">Zinc-finger</keyword>
<feature type="domain" description="RING-type" evidence="24">
    <location>
        <begin position="15"/>
        <end position="65"/>
    </location>
</feature>
<dbReference type="InterPro" id="IPR017868">
    <property type="entry name" value="Filamin/ABP280_repeat-like"/>
</dbReference>
<dbReference type="GO" id="GO:0017148">
    <property type="term" value="P:negative regulation of translation"/>
    <property type="evidence" value="ECO:0007669"/>
    <property type="project" value="UniProtKB-ARBA"/>
</dbReference>
<evidence type="ECO:0000256" key="15">
    <source>
        <dbReference type="ARBA" id="ARBA00023054"/>
    </source>
</evidence>
<feature type="repeat" description="NHL" evidence="23">
    <location>
        <begin position="512"/>
        <end position="555"/>
    </location>
</feature>
<dbReference type="PROSITE" id="PS00518">
    <property type="entry name" value="ZF_RING_1"/>
    <property type="match status" value="1"/>
</dbReference>
<dbReference type="Gene3D" id="3.30.160.60">
    <property type="entry name" value="Classic Zinc Finger"/>
    <property type="match status" value="1"/>
</dbReference>
<accession>A0A8B8EK13</accession>
<keyword evidence="16" id="KW-0943">RNA-mediated gene silencing</keyword>
<keyword evidence="26" id="KW-1185">Reference proteome</keyword>
<dbReference type="GO" id="GO:0061630">
    <property type="term" value="F:ubiquitin protein ligase activity"/>
    <property type="evidence" value="ECO:0007669"/>
    <property type="project" value="UniProtKB-EC"/>
</dbReference>
<dbReference type="InterPro" id="IPR001298">
    <property type="entry name" value="Filamin/ABP280_rpt"/>
</dbReference>
<feature type="domain" description="B box-type" evidence="25">
    <location>
        <begin position="110"/>
        <end position="157"/>
    </location>
</feature>
<feature type="repeat" description="Filamin" evidence="22">
    <location>
        <begin position="398"/>
        <end position="499"/>
    </location>
</feature>
<feature type="repeat" description="NHL" evidence="23">
    <location>
        <begin position="608"/>
        <end position="649"/>
    </location>
</feature>
<dbReference type="CDD" id="cd19796">
    <property type="entry name" value="Bbox2_TRIM71_C-VII"/>
    <property type="match status" value="1"/>
</dbReference>
<evidence type="ECO:0000256" key="22">
    <source>
        <dbReference type="PROSITE-ProRule" id="PRU00087"/>
    </source>
</evidence>
<evidence type="ECO:0000256" key="7">
    <source>
        <dbReference type="ARBA" id="ARBA00022490"/>
    </source>
</evidence>
<evidence type="ECO:0000256" key="16">
    <source>
        <dbReference type="ARBA" id="ARBA00023158"/>
    </source>
</evidence>
<dbReference type="Pfam" id="PF01436">
    <property type="entry name" value="NHL"/>
    <property type="match status" value="6"/>
</dbReference>
<dbReference type="KEGG" id="cvn:111135053"/>
<dbReference type="GO" id="GO:0000209">
    <property type="term" value="P:protein polyubiquitination"/>
    <property type="evidence" value="ECO:0007669"/>
    <property type="project" value="TreeGrafter"/>
</dbReference>
<comment type="similarity">
    <text evidence="4">Belongs to the TRIM/RBCC family.</text>
</comment>
<feature type="repeat" description="NHL" evidence="23">
    <location>
        <begin position="700"/>
        <end position="743"/>
    </location>
</feature>
<evidence type="ECO:0000313" key="26">
    <source>
        <dbReference type="Proteomes" id="UP000694844"/>
    </source>
</evidence>
<evidence type="ECO:0000256" key="20">
    <source>
        <dbReference type="ARBA" id="ARBA00043228"/>
    </source>
</evidence>
<dbReference type="PROSITE" id="PS50089">
    <property type="entry name" value="ZF_RING_2"/>
    <property type="match status" value="1"/>
</dbReference>
<dbReference type="CDD" id="cd19812">
    <property type="entry name" value="Bbox1_TRIM71_C-VII"/>
    <property type="match status" value="1"/>
</dbReference>
<evidence type="ECO:0000256" key="11">
    <source>
        <dbReference type="ARBA" id="ARBA00022771"/>
    </source>
</evidence>
<feature type="repeat" description="NHL" evidence="23">
    <location>
        <begin position="747"/>
        <end position="787"/>
    </location>
</feature>
<evidence type="ECO:0000313" key="27">
    <source>
        <dbReference type="RefSeq" id="XP_022340460.1"/>
    </source>
</evidence>
<evidence type="ECO:0000256" key="14">
    <source>
        <dbReference type="ARBA" id="ARBA00022884"/>
    </source>
</evidence>
<dbReference type="GO" id="GO:0043161">
    <property type="term" value="P:proteasome-mediated ubiquitin-dependent protein catabolic process"/>
    <property type="evidence" value="ECO:0007669"/>
    <property type="project" value="TreeGrafter"/>
</dbReference>
<evidence type="ECO:0000256" key="2">
    <source>
        <dbReference type="ARBA" id="ARBA00004201"/>
    </source>
</evidence>
<sequence>MAAYSDAIAGEQMVCPLCLNQADDIRMLPCLHSFCRRCLQRAITRDHCPSPTSMEPKDILECPTCGQSVTLNSAGVDTFPSNQFISNIFDVMVPQQSEYENGETAERAITGQRWCSSCDEGSKATSVCKICNEYLCDHCVKAHQRVRLTKDHYIERFALGNMSLPFHSPQTSQLLSPSIQSSSMQHHSITDRPNHYCSKHEQEVLRLYCDTCSQAICRECTMMEHVGHSFIYLQEAIENSKIVTQRLLTDAKTGIKALEESIALTQGMAERVEMRAQGVATDVRNIVRRHMSALEERERDLLRRVEKIRQVKGKSLHLQVDDLRLGLSSLLQTVDEVENLIHTGNDLDILKTRDKMVAEMQNVRKLRGHLQPHEDDSILFTPPDPALFNAVSKMGIITSSAYAPNCFATGDGLKKALKGKGAFFVIHTKDHHSDPRILGGDPVECIIQSPEGALYRTDVLDRQNGTYTVTYRPQLEGQHIISVVIRGKHIRDSPFVVNVRSGRNYNSIGNMLFQFGSEGETDGMLCRPWGVCCDKDGYIIVADRSNNRIQVFKPDGQYHHKFGSSGTRNGQFDRPAGVAIDLQNRIVVADKDNHRVQIFDMEGNFILKFGEKGNKNGQFNYPWDVAVSGEGKLLVSDTRNHRVQLFTQEGQFINKYGFEGSLWKHFDSPRGVCFNNEGQMVVTDFNNHRLLVIHPDFQTARFLGTEGSSNGQFLRPQGVAVDQEGNIIVADSKNHRVQIFQPNGNFLCKFGTNGTGPGQLDRPSGICVSPEGLIIVVDFGNNRVQVF</sequence>
<keyword evidence="12" id="KW-0833">Ubl conjugation pathway</keyword>
<dbReference type="GO" id="GO:0035198">
    <property type="term" value="F:miRNA binding"/>
    <property type="evidence" value="ECO:0007669"/>
    <property type="project" value="UniProtKB-ARBA"/>
</dbReference>
<comment type="pathway">
    <text evidence="3">Protein modification; protein ubiquitination.</text>
</comment>
<dbReference type="SUPFAM" id="SSF81296">
    <property type="entry name" value="E set domains"/>
    <property type="match status" value="1"/>
</dbReference>
<comment type="catalytic activity">
    <reaction evidence="1">
        <text>S-ubiquitinyl-[E2 ubiquitin-conjugating enzyme]-L-cysteine + [acceptor protein]-L-lysine = [E2 ubiquitin-conjugating enzyme]-L-cysteine + N(6)-ubiquitinyl-[acceptor protein]-L-lysine.</text>
        <dbReference type="EC" id="2.3.2.27"/>
    </reaction>
</comment>
<dbReference type="PANTHER" id="PTHR24104">
    <property type="entry name" value="E3 UBIQUITIN-PROTEIN LIGASE NHLRC1-RELATED"/>
    <property type="match status" value="1"/>
</dbReference>
<dbReference type="GO" id="GO:0000932">
    <property type="term" value="C:P-body"/>
    <property type="evidence" value="ECO:0007669"/>
    <property type="project" value="UniProtKB-SubCell"/>
</dbReference>
<keyword evidence="6" id="KW-0217">Developmental protein</keyword>
<dbReference type="Proteomes" id="UP000694844">
    <property type="component" value="Chromosome 5"/>
</dbReference>
<dbReference type="InterPro" id="IPR001841">
    <property type="entry name" value="Znf_RING"/>
</dbReference>
<dbReference type="InterPro" id="IPR050952">
    <property type="entry name" value="TRIM-NHL_E3_ligases"/>
</dbReference>
<organism evidence="26 27">
    <name type="scientific">Crassostrea virginica</name>
    <name type="common">Eastern oyster</name>
    <dbReference type="NCBI Taxonomy" id="6565"/>
    <lineage>
        <taxon>Eukaryota</taxon>
        <taxon>Metazoa</taxon>
        <taxon>Spiralia</taxon>
        <taxon>Lophotrochozoa</taxon>
        <taxon>Mollusca</taxon>
        <taxon>Bivalvia</taxon>
        <taxon>Autobranchia</taxon>
        <taxon>Pteriomorphia</taxon>
        <taxon>Ostreida</taxon>
        <taxon>Ostreoidea</taxon>
        <taxon>Ostreidae</taxon>
        <taxon>Crassostrea</taxon>
    </lineage>
</organism>
<feature type="repeat" description="NHL" evidence="23">
    <location>
        <begin position="559"/>
        <end position="602"/>
    </location>
</feature>
<feature type="domain" description="B box-type" evidence="25">
    <location>
        <begin position="192"/>
        <end position="233"/>
    </location>
</feature>
<keyword evidence="9" id="KW-0479">Metal-binding</keyword>